<gene>
    <name evidence="2" type="ORF">HPB51_013522</name>
</gene>
<dbReference type="VEuPathDB" id="VectorBase:LOC119168622"/>
<feature type="compositionally biased region" description="Basic residues" evidence="1">
    <location>
        <begin position="15"/>
        <end position="31"/>
    </location>
</feature>
<accession>A0A9J6E2A7</accession>
<proteinExistence type="predicted"/>
<feature type="region of interest" description="Disordered" evidence="1">
    <location>
        <begin position="80"/>
        <end position="103"/>
    </location>
</feature>
<evidence type="ECO:0000313" key="2">
    <source>
        <dbReference type="EMBL" id="KAH8028152.1"/>
    </source>
</evidence>
<name>A0A9J6E2A7_RHIMP</name>
<comment type="caution">
    <text evidence="2">The sequence shown here is derived from an EMBL/GenBank/DDBJ whole genome shotgun (WGS) entry which is preliminary data.</text>
</comment>
<dbReference type="Proteomes" id="UP000821866">
    <property type="component" value="Chromosome 4"/>
</dbReference>
<feature type="region of interest" description="Disordered" evidence="1">
    <location>
        <begin position="1"/>
        <end position="55"/>
    </location>
</feature>
<dbReference type="EMBL" id="JABSTU010000006">
    <property type="protein sequence ID" value="KAH8028152.1"/>
    <property type="molecule type" value="Genomic_DNA"/>
</dbReference>
<organism evidence="2 3">
    <name type="scientific">Rhipicephalus microplus</name>
    <name type="common">Cattle tick</name>
    <name type="synonym">Boophilus microplus</name>
    <dbReference type="NCBI Taxonomy" id="6941"/>
    <lineage>
        <taxon>Eukaryota</taxon>
        <taxon>Metazoa</taxon>
        <taxon>Ecdysozoa</taxon>
        <taxon>Arthropoda</taxon>
        <taxon>Chelicerata</taxon>
        <taxon>Arachnida</taxon>
        <taxon>Acari</taxon>
        <taxon>Parasitiformes</taxon>
        <taxon>Ixodida</taxon>
        <taxon>Ixodoidea</taxon>
        <taxon>Ixodidae</taxon>
        <taxon>Rhipicephalinae</taxon>
        <taxon>Rhipicephalus</taxon>
        <taxon>Boophilus</taxon>
    </lineage>
</organism>
<protein>
    <submittedName>
        <fullName evidence="2">Uncharacterized protein</fullName>
    </submittedName>
</protein>
<evidence type="ECO:0000256" key="1">
    <source>
        <dbReference type="SAM" id="MobiDB-lite"/>
    </source>
</evidence>
<reference evidence="2" key="2">
    <citation type="submission" date="2021-09" db="EMBL/GenBank/DDBJ databases">
        <authorList>
            <person name="Jia N."/>
            <person name="Wang J."/>
            <person name="Shi W."/>
            <person name="Du L."/>
            <person name="Sun Y."/>
            <person name="Zhan W."/>
            <person name="Jiang J."/>
            <person name="Wang Q."/>
            <person name="Zhang B."/>
            <person name="Ji P."/>
            <person name="Sakyi L.B."/>
            <person name="Cui X."/>
            <person name="Yuan T."/>
            <person name="Jiang B."/>
            <person name="Yang W."/>
            <person name="Lam T.T.-Y."/>
            <person name="Chang Q."/>
            <person name="Ding S."/>
            <person name="Wang X."/>
            <person name="Zhu J."/>
            <person name="Ruan X."/>
            <person name="Zhao L."/>
            <person name="Wei J."/>
            <person name="Que T."/>
            <person name="Du C."/>
            <person name="Cheng J."/>
            <person name="Dai P."/>
            <person name="Han X."/>
            <person name="Huang E."/>
            <person name="Gao Y."/>
            <person name="Liu J."/>
            <person name="Shao H."/>
            <person name="Ye R."/>
            <person name="Li L."/>
            <person name="Wei W."/>
            <person name="Wang X."/>
            <person name="Wang C."/>
            <person name="Huo Q."/>
            <person name="Li W."/>
            <person name="Guo W."/>
            <person name="Chen H."/>
            <person name="Chen S."/>
            <person name="Zhou L."/>
            <person name="Zhou L."/>
            <person name="Ni X."/>
            <person name="Tian J."/>
            <person name="Zhou Y."/>
            <person name="Sheng Y."/>
            <person name="Liu T."/>
            <person name="Pan Y."/>
            <person name="Xia L."/>
            <person name="Li J."/>
            <person name="Zhao F."/>
            <person name="Cao W."/>
        </authorList>
    </citation>
    <scope>NUCLEOTIDE SEQUENCE</scope>
    <source>
        <strain evidence="2">Rmic-2018</strain>
        <tissue evidence="2">Larvae</tissue>
    </source>
</reference>
<feature type="compositionally biased region" description="Basic and acidic residues" evidence="1">
    <location>
        <begin position="1"/>
        <end position="11"/>
    </location>
</feature>
<sequence length="346" mass="38676">MVRDRSTHREAVAVVRRHRSRHRRSSRKPAHSIKPSVEPPFVESASPPPLNRRNTCTENAAPENEALEEAWPSLPRITPAEKVERESVAPLPASRQDEATERDREISTMIKSLINSIRTLIGNTNTPTPRCAEQVLDALSPVLANFPYTKWLIHCLHSETNQRRCLRLLRKTPQVVELRLGDWEQPSRPLTLVRQQQAGGSCGPIPGRLSLLPRRGSTVGLLLRGCGGNSVLSWDCRDHQEQLQLMLGCGSDVHRFRCHGSWEENSTRLLVASAVSSPQHYCIIVLAQRVQFAESPPACVPCLPWPWLSFELTRTDSCDSQETGAAAGLWHPLTLLVLPLAVQRLS</sequence>
<evidence type="ECO:0000313" key="3">
    <source>
        <dbReference type="Proteomes" id="UP000821866"/>
    </source>
</evidence>
<reference evidence="2" key="1">
    <citation type="journal article" date="2020" name="Cell">
        <title>Large-Scale Comparative Analyses of Tick Genomes Elucidate Their Genetic Diversity and Vector Capacities.</title>
        <authorList>
            <consortium name="Tick Genome and Microbiome Consortium (TIGMIC)"/>
            <person name="Jia N."/>
            <person name="Wang J."/>
            <person name="Shi W."/>
            <person name="Du L."/>
            <person name="Sun Y."/>
            <person name="Zhan W."/>
            <person name="Jiang J.F."/>
            <person name="Wang Q."/>
            <person name="Zhang B."/>
            <person name="Ji P."/>
            <person name="Bell-Sakyi L."/>
            <person name="Cui X.M."/>
            <person name="Yuan T.T."/>
            <person name="Jiang B.G."/>
            <person name="Yang W.F."/>
            <person name="Lam T.T."/>
            <person name="Chang Q.C."/>
            <person name="Ding S.J."/>
            <person name="Wang X.J."/>
            <person name="Zhu J.G."/>
            <person name="Ruan X.D."/>
            <person name="Zhao L."/>
            <person name="Wei J.T."/>
            <person name="Ye R.Z."/>
            <person name="Que T.C."/>
            <person name="Du C.H."/>
            <person name="Zhou Y.H."/>
            <person name="Cheng J.X."/>
            <person name="Dai P.F."/>
            <person name="Guo W.B."/>
            <person name="Han X.H."/>
            <person name="Huang E.J."/>
            <person name="Li L.F."/>
            <person name="Wei W."/>
            <person name="Gao Y.C."/>
            <person name="Liu J.Z."/>
            <person name="Shao H.Z."/>
            <person name="Wang X."/>
            <person name="Wang C.C."/>
            <person name="Yang T.C."/>
            <person name="Huo Q.B."/>
            <person name="Li W."/>
            <person name="Chen H.Y."/>
            <person name="Chen S.E."/>
            <person name="Zhou L.G."/>
            <person name="Ni X.B."/>
            <person name="Tian J.H."/>
            <person name="Sheng Y."/>
            <person name="Liu T."/>
            <person name="Pan Y.S."/>
            <person name="Xia L.Y."/>
            <person name="Li J."/>
            <person name="Zhao F."/>
            <person name="Cao W.C."/>
        </authorList>
    </citation>
    <scope>NUCLEOTIDE SEQUENCE</scope>
    <source>
        <strain evidence="2">Rmic-2018</strain>
    </source>
</reference>
<keyword evidence="3" id="KW-1185">Reference proteome</keyword>
<dbReference type="VEuPathDB" id="VectorBase:LOC119185703"/>
<dbReference type="AlphaFoldDB" id="A0A9J6E2A7"/>